<gene>
    <name evidence="4" type="ORF">GCM10011609_20640</name>
</gene>
<protein>
    <submittedName>
        <fullName evidence="4">Class F sortase</fullName>
    </submittedName>
</protein>
<keyword evidence="3" id="KW-0732">Signal</keyword>
<organism evidence="4 5">
    <name type="scientific">Lentzea pudingi</name>
    <dbReference type="NCBI Taxonomy" id="1789439"/>
    <lineage>
        <taxon>Bacteria</taxon>
        <taxon>Bacillati</taxon>
        <taxon>Actinomycetota</taxon>
        <taxon>Actinomycetes</taxon>
        <taxon>Pseudonocardiales</taxon>
        <taxon>Pseudonocardiaceae</taxon>
        <taxon>Lentzea</taxon>
    </lineage>
</organism>
<evidence type="ECO:0000256" key="3">
    <source>
        <dbReference type="SAM" id="SignalP"/>
    </source>
</evidence>
<feature type="signal peptide" evidence="3">
    <location>
        <begin position="1"/>
        <end position="34"/>
    </location>
</feature>
<evidence type="ECO:0000256" key="2">
    <source>
        <dbReference type="SAM" id="MobiDB-lite"/>
    </source>
</evidence>
<evidence type="ECO:0000313" key="5">
    <source>
        <dbReference type="Proteomes" id="UP000597656"/>
    </source>
</evidence>
<feature type="chain" id="PRO_5045949268" evidence="3">
    <location>
        <begin position="35"/>
        <end position="193"/>
    </location>
</feature>
<proteinExistence type="predicted"/>
<reference evidence="5" key="1">
    <citation type="journal article" date="2019" name="Int. J. Syst. Evol. Microbiol.">
        <title>The Global Catalogue of Microorganisms (GCM) 10K type strain sequencing project: providing services to taxonomists for standard genome sequencing and annotation.</title>
        <authorList>
            <consortium name="The Broad Institute Genomics Platform"/>
            <consortium name="The Broad Institute Genome Sequencing Center for Infectious Disease"/>
            <person name="Wu L."/>
            <person name="Ma J."/>
        </authorList>
    </citation>
    <scope>NUCLEOTIDE SEQUENCE [LARGE SCALE GENOMIC DNA]</scope>
    <source>
        <strain evidence="5">CGMCC 4.7319</strain>
    </source>
</reference>
<evidence type="ECO:0000256" key="1">
    <source>
        <dbReference type="ARBA" id="ARBA00022801"/>
    </source>
</evidence>
<dbReference type="InterPro" id="IPR042001">
    <property type="entry name" value="Sortase_F"/>
</dbReference>
<evidence type="ECO:0000313" key="4">
    <source>
        <dbReference type="EMBL" id="GGM84402.1"/>
    </source>
</evidence>
<feature type="region of interest" description="Disordered" evidence="2">
    <location>
        <begin position="36"/>
        <end position="60"/>
    </location>
</feature>
<accession>A0ABQ2HM26</accession>
<dbReference type="Pfam" id="PF04203">
    <property type="entry name" value="Sortase"/>
    <property type="match status" value="1"/>
</dbReference>
<name>A0ABQ2HM26_9PSEU</name>
<dbReference type="InterPro" id="IPR005754">
    <property type="entry name" value="Sortase"/>
</dbReference>
<dbReference type="Proteomes" id="UP000597656">
    <property type="component" value="Unassembled WGS sequence"/>
</dbReference>
<dbReference type="Gene3D" id="2.40.260.10">
    <property type="entry name" value="Sortase"/>
    <property type="match status" value="1"/>
</dbReference>
<keyword evidence="1" id="KW-0378">Hydrolase</keyword>
<dbReference type="InterPro" id="IPR023365">
    <property type="entry name" value="Sortase_dom-sf"/>
</dbReference>
<sequence length="193" mass="20645">MDAQLTHEMCVNGFVGTRVLIAVLCVALATSACSQGPAPAPTAATSDSAPPPVVSPLGKSDPMELRIERIGVRSSLVALGLDQQGAVQMPPANEGMQAGWYQTQPQQWIIVGRIESNNARGVFFRLNDLVEGDVLEVSKKDGSLARFTVGRTERIIRDDFFAEAVARDKDEQGLRLITCGTRDNVIVHAAASS</sequence>
<dbReference type="EMBL" id="BMNC01000002">
    <property type="protein sequence ID" value="GGM84402.1"/>
    <property type="molecule type" value="Genomic_DNA"/>
</dbReference>
<keyword evidence="5" id="KW-1185">Reference proteome</keyword>
<dbReference type="CDD" id="cd05829">
    <property type="entry name" value="Sortase_F"/>
    <property type="match status" value="1"/>
</dbReference>
<comment type="caution">
    <text evidence="4">The sequence shown here is derived from an EMBL/GenBank/DDBJ whole genome shotgun (WGS) entry which is preliminary data.</text>
</comment>